<keyword evidence="3 5" id="KW-1133">Transmembrane helix</keyword>
<dbReference type="SUPFAM" id="SSF144091">
    <property type="entry name" value="Rhomboid-like"/>
    <property type="match status" value="1"/>
</dbReference>
<name>A0ABV8M016_9ACTN</name>
<comment type="caution">
    <text evidence="8">The sequence shown here is derived from an EMBL/GenBank/DDBJ whole genome shotgun (WGS) entry which is preliminary data.</text>
</comment>
<evidence type="ECO:0000256" key="2">
    <source>
        <dbReference type="ARBA" id="ARBA00022692"/>
    </source>
</evidence>
<comment type="subcellular location">
    <subcellularLocation>
        <location evidence="1">Membrane</location>
        <topology evidence="1">Multi-pass membrane protein</topology>
    </subcellularLocation>
</comment>
<keyword evidence="2 5" id="KW-0812">Transmembrane</keyword>
<feature type="transmembrane region" description="Helical" evidence="5">
    <location>
        <begin position="82"/>
        <end position="102"/>
    </location>
</feature>
<evidence type="ECO:0000256" key="3">
    <source>
        <dbReference type="ARBA" id="ARBA00022989"/>
    </source>
</evidence>
<dbReference type="EMBL" id="JBHSAY010000028">
    <property type="protein sequence ID" value="MFC4135924.1"/>
    <property type="molecule type" value="Genomic_DNA"/>
</dbReference>
<evidence type="ECO:0000313" key="8">
    <source>
        <dbReference type="EMBL" id="MFC4135924.1"/>
    </source>
</evidence>
<feature type="transmembrane region" description="Helical" evidence="5">
    <location>
        <begin position="57"/>
        <end position="75"/>
    </location>
</feature>
<feature type="transmembrane region" description="Helical" evidence="5">
    <location>
        <begin position="201"/>
        <end position="218"/>
    </location>
</feature>
<reference evidence="9" key="1">
    <citation type="journal article" date="2019" name="Int. J. Syst. Evol. Microbiol.">
        <title>The Global Catalogue of Microorganisms (GCM) 10K type strain sequencing project: providing services to taxonomists for standard genome sequencing and annotation.</title>
        <authorList>
            <consortium name="The Broad Institute Genomics Platform"/>
            <consortium name="The Broad Institute Genome Sequencing Center for Infectious Disease"/>
            <person name="Wu L."/>
            <person name="Ma J."/>
        </authorList>
    </citation>
    <scope>NUCLEOTIDE SEQUENCE [LARGE SCALE GENOMIC DNA]</scope>
    <source>
        <strain evidence="9">CGMCC 4.7289</strain>
    </source>
</reference>
<evidence type="ECO:0000256" key="4">
    <source>
        <dbReference type="ARBA" id="ARBA00023136"/>
    </source>
</evidence>
<feature type="domain" description="Peptidase S54 rhomboid" evidence="7">
    <location>
        <begin position="42"/>
        <end position="150"/>
    </location>
</feature>
<evidence type="ECO:0000256" key="1">
    <source>
        <dbReference type="ARBA" id="ARBA00004141"/>
    </source>
</evidence>
<dbReference type="RefSeq" id="WP_253762509.1">
    <property type="nucleotide sequence ID" value="NZ_JAMZDZ010000001.1"/>
</dbReference>
<evidence type="ECO:0000256" key="5">
    <source>
        <dbReference type="SAM" id="Phobius"/>
    </source>
</evidence>
<gene>
    <name evidence="8" type="ORF">ACFOZ4_35420</name>
</gene>
<evidence type="ECO:0000259" key="7">
    <source>
        <dbReference type="Pfam" id="PF01694"/>
    </source>
</evidence>
<feature type="signal peptide" evidence="6">
    <location>
        <begin position="1"/>
        <end position="22"/>
    </location>
</feature>
<accession>A0ABV8M016</accession>
<evidence type="ECO:0000313" key="9">
    <source>
        <dbReference type="Proteomes" id="UP001595816"/>
    </source>
</evidence>
<organism evidence="8 9">
    <name type="scientific">Hamadaea flava</name>
    <dbReference type="NCBI Taxonomy" id="1742688"/>
    <lineage>
        <taxon>Bacteria</taxon>
        <taxon>Bacillati</taxon>
        <taxon>Actinomycetota</taxon>
        <taxon>Actinomycetes</taxon>
        <taxon>Micromonosporales</taxon>
        <taxon>Micromonosporaceae</taxon>
        <taxon>Hamadaea</taxon>
    </lineage>
</organism>
<keyword evidence="6" id="KW-0732">Signal</keyword>
<keyword evidence="8" id="KW-0378">Hydrolase</keyword>
<keyword evidence="9" id="KW-1185">Reference proteome</keyword>
<sequence length="224" mass="23450">MKKLPWLTVVVFAGTAAVSLWAAVDGDVMRALGRDPAGFSAGGWWRLFSALLVQADGWTQLVFNLLTLAGFGYLVEAGLGRWRWAVLYFGAGLLGQALGYAWEPPGGGNSVAVCGLVGGLAAAALLNRMTLPPNTGYLTALYAVALTGTLLSDWVVTMIGMLVLVAAFVVLRRTGRGTGILAVLVPLAGLVLLVRQDHHGASLLFGVLAGAVTLWRVPRLAPTP</sequence>
<evidence type="ECO:0000256" key="6">
    <source>
        <dbReference type="SAM" id="SignalP"/>
    </source>
</evidence>
<dbReference type="InterPro" id="IPR035952">
    <property type="entry name" value="Rhomboid-like_sf"/>
</dbReference>
<dbReference type="GO" id="GO:0006508">
    <property type="term" value="P:proteolysis"/>
    <property type="evidence" value="ECO:0007669"/>
    <property type="project" value="UniProtKB-KW"/>
</dbReference>
<feature type="transmembrane region" description="Helical" evidence="5">
    <location>
        <begin position="108"/>
        <end position="126"/>
    </location>
</feature>
<keyword evidence="4 5" id="KW-0472">Membrane</keyword>
<feature type="transmembrane region" description="Helical" evidence="5">
    <location>
        <begin position="138"/>
        <end position="171"/>
    </location>
</feature>
<protein>
    <submittedName>
        <fullName evidence="8">Rhomboid family intramembrane serine protease</fullName>
        <ecNumber evidence="8">3.4.21.-</ecNumber>
    </submittedName>
</protein>
<dbReference type="EC" id="3.4.21.-" evidence="8"/>
<proteinExistence type="predicted"/>
<dbReference type="Pfam" id="PF01694">
    <property type="entry name" value="Rhomboid"/>
    <property type="match status" value="1"/>
</dbReference>
<dbReference type="Gene3D" id="1.20.1540.10">
    <property type="entry name" value="Rhomboid-like"/>
    <property type="match status" value="1"/>
</dbReference>
<feature type="chain" id="PRO_5047342347" evidence="6">
    <location>
        <begin position="23"/>
        <end position="224"/>
    </location>
</feature>
<dbReference type="GO" id="GO:0008233">
    <property type="term" value="F:peptidase activity"/>
    <property type="evidence" value="ECO:0007669"/>
    <property type="project" value="UniProtKB-KW"/>
</dbReference>
<dbReference type="Proteomes" id="UP001595816">
    <property type="component" value="Unassembled WGS sequence"/>
</dbReference>
<feature type="transmembrane region" description="Helical" evidence="5">
    <location>
        <begin position="177"/>
        <end position="194"/>
    </location>
</feature>
<keyword evidence="8" id="KW-0645">Protease</keyword>
<dbReference type="InterPro" id="IPR022764">
    <property type="entry name" value="Peptidase_S54_rhomboid_dom"/>
</dbReference>